<dbReference type="AlphaFoldDB" id="A0A6J2YMX6"/>
<keyword evidence="4" id="KW-0808">Transferase</keyword>
<evidence type="ECO:0000313" key="17">
    <source>
        <dbReference type="Proteomes" id="UP000504635"/>
    </source>
</evidence>
<feature type="domain" description="RING-type" evidence="16">
    <location>
        <begin position="293"/>
        <end position="329"/>
    </location>
</feature>
<reference evidence="18" key="1">
    <citation type="submission" date="2025-08" db="UniProtKB">
        <authorList>
            <consortium name="RefSeq"/>
        </authorList>
    </citation>
    <scope>IDENTIFICATION</scope>
    <source>
        <tissue evidence="18">Gonads</tissue>
    </source>
</reference>
<gene>
    <name evidence="18" type="primary">LOC115888566</name>
</gene>
<evidence type="ECO:0000256" key="4">
    <source>
        <dbReference type="ARBA" id="ARBA00022679"/>
    </source>
</evidence>
<keyword evidence="11 15" id="KW-1133">Transmembrane helix</keyword>
<evidence type="ECO:0000256" key="13">
    <source>
        <dbReference type="ARBA" id="ARBA00023136"/>
    </source>
</evidence>
<evidence type="ECO:0000256" key="10">
    <source>
        <dbReference type="ARBA" id="ARBA00022833"/>
    </source>
</evidence>
<evidence type="ECO:0000256" key="3">
    <source>
        <dbReference type="ARBA" id="ARBA00012483"/>
    </source>
</evidence>
<evidence type="ECO:0000256" key="7">
    <source>
        <dbReference type="ARBA" id="ARBA00022771"/>
    </source>
</evidence>
<keyword evidence="5 15" id="KW-0812">Transmembrane</keyword>
<dbReference type="GO" id="GO:0008270">
    <property type="term" value="F:zinc ion binding"/>
    <property type="evidence" value="ECO:0007669"/>
    <property type="project" value="UniProtKB-KW"/>
</dbReference>
<proteinExistence type="predicted"/>
<dbReference type="CDD" id="cd16649">
    <property type="entry name" value="mRING-HC-C3HC5_CGRF1-like"/>
    <property type="match status" value="1"/>
</dbReference>
<dbReference type="PROSITE" id="PS50089">
    <property type="entry name" value="ZF_RING_2"/>
    <property type="match status" value="1"/>
</dbReference>
<evidence type="ECO:0000256" key="6">
    <source>
        <dbReference type="ARBA" id="ARBA00022723"/>
    </source>
</evidence>
<dbReference type="KEGG" id="soy:115888566"/>
<evidence type="ECO:0000256" key="14">
    <source>
        <dbReference type="PROSITE-ProRule" id="PRU00175"/>
    </source>
</evidence>
<dbReference type="InterPro" id="IPR051652">
    <property type="entry name" value="MDM2_MDM4_MUL1"/>
</dbReference>
<keyword evidence="8" id="KW-0833">Ubl conjugation pathway</keyword>
<keyword evidence="7 14" id="KW-0863">Zinc-finger</keyword>
<evidence type="ECO:0000313" key="18">
    <source>
        <dbReference type="RefSeq" id="XP_030764185.1"/>
    </source>
</evidence>
<evidence type="ECO:0000256" key="5">
    <source>
        <dbReference type="ARBA" id="ARBA00022692"/>
    </source>
</evidence>
<name>A0A6J2YMX6_SITOR</name>
<comment type="subcellular location">
    <subcellularLocation>
        <location evidence="2">Mitochondrion outer membrane</location>
        <topology evidence="2">Multi-pass membrane protein</topology>
    </subcellularLocation>
</comment>
<keyword evidence="9" id="KW-1000">Mitochondrion outer membrane</keyword>
<evidence type="ECO:0000256" key="8">
    <source>
        <dbReference type="ARBA" id="ARBA00022786"/>
    </source>
</evidence>
<evidence type="ECO:0000256" key="9">
    <source>
        <dbReference type="ARBA" id="ARBA00022787"/>
    </source>
</evidence>
<dbReference type="OrthoDB" id="66726at2759"/>
<dbReference type="Gene3D" id="3.30.40.10">
    <property type="entry name" value="Zinc/RING finger domain, C3HC4 (zinc finger)"/>
    <property type="match status" value="1"/>
</dbReference>
<protein>
    <recommendedName>
        <fullName evidence="3">RING-type E3 ubiquitin transferase</fullName>
        <ecNumber evidence="3">2.3.2.27</ecNumber>
    </recommendedName>
</protein>
<evidence type="ECO:0000256" key="11">
    <source>
        <dbReference type="ARBA" id="ARBA00022989"/>
    </source>
</evidence>
<dbReference type="FunCoup" id="A0A6J2YMX6">
    <property type="interactions" value="1271"/>
</dbReference>
<dbReference type="Pfam" id="PF13920">
    <property type="entry name" value="zf-C3HC4_3"/>
    <property type="match status" value="1"/>
</dbReference>
<dbReference type="RefSeq" id="XP_030764185.1">
    <property type="nucleotide sequence ID" value="XM_030908325.1"/>
</dbReference>
<dbReference type="GeneID" id="115888566"/>
<dbReference type="GO" id="GO:0016567">
    <property type="term" value="P:protein ubiquitination"/>
    <property type="evidence" value="ECO:0007669"/>
    <property type="project" value="InterPro"/>
</dbReference>
<keyword evidence="10" id="KW-0862">Zinc</keyword>
<accession>A0A6J2YMX6</accession>
<evidence type="ECO:0000256" key="15">
    <source>
        <dbReference type="SAM" id="Phobius"/>
    </source>
</evidence>
<comment type="catalytic activity">
    <reaction evidence="1">
        <text>S-ubiquitinyl-[E2 ubiquitin-conjugating enzyme]-L-cysteine + [acceptor protein]-L-lysine = [E2 ubiquitin-conjugating enzyme]-L-cysteine + N(6)-ubiquitinyl-[acceptor protein]-L-lysine.</text>
        <dbReference type="EC" id="2.3.2.27"/>
    </reaction>
</comment>
<keyword evidence="6" id="KW-0479">Metal-binding</keyword>
<sequence>MDIFVESVALGIDAIILIACMRQYYKKKNDLTMIASAPVINLDTNLKKVVKSNPEQKLPYVVLRGTVKALGKPIISTHNPNVSGVIQSLKIKEHVVKRSSTGFWADSERTIQEIQNVMPFALESKGIIVEVREPLAGEYLDMDIISDSFHPTTPTVFDHIWGFFAGIKQKGVQSTEKMLKEGTLLTGVGELVYDDKSLKLQPPATDNCPYYLTTMPIMTLLKKIDNSKHKYSMLCYIFSAVGTVLAALIIRKYFNHKKQLKMDEERKNQMDEERKNRRRLIRNVESLSDNQICVVCKSNPIEMIILPCGHVCLCEDCADDITDLCPICRRNIEMKSVAYVL</sequence>
<keyword evidence="13 15" id="KW-0472">Membrane</keyword>
<dbReference type="PANTHER" id="PTHR12183">
    <property type="entry name" value="MITOCHONDRIAL UBIQUITIN LIGASE ACTIVATOR OF NFKB 1"/>
    <property type="match status" value="1"/>
</dbReference>
<dbReference type="GO" id="GO:0061630">
    <property type="term" value="F:ubiquitin protein ligase activity"/>
    <property type="evidence" value="ECO:0007669"/>
    <property type="project" value="UniProtKB-EC"/>
</dbReference>
<dbReference type="Proteomes" id="UP000504635">
    <property type="component" value="Unplaced"/>
</dbReference>
<keyword evidence="17" id="KW-1185">Reference proteome</keyword>
<evidence type="ECO:0000259" key="16">
    <source>
        <dbReference type="PROSITE" id="PS50089"/>
    </source>
</evidence>
<dbReference type="GO" id="GO:0005741">
    <property type="term" value="C:mitochondrial outer membrane"/>
    <property type="evidence" value="ECO:0007669"/>
    <property type="project" value="UniProtKB-SubCell"/>
</dbReference>
<dbReference type="InterPro" id="IPR013083">
    <property type="entry name" value="Znf_RING/FYVE/PHD"/>
</dbReference>
<evidence type="ECO:0000256" key="12">
    <source>
        <dbReference type="ARBA" id="ARBA00023128"/>
    </source>
</evidence>
<dbReference type="SUPFAM" id="SSF57850">
    <property type="entry name" value="RING/U-box"/>
    <property type="match status" value="1"/>
</dbReference>
<dbReference type="SMART" id="SM00184">
    <property type="entry name" value="RING"/>
    <property type="match status" value="1"/>
</dbReference>
<dbReference type="EC" id="2.3.2.27" evidence="3"/>
<organism evidence="17 18">
    <name type="scientific">Sitophilus oryzae</name>
    <name type="common">Rice weevil</name>
    <name type="synonym">Curculio oryzae</name>
    <dbReference type="NCBI Taxonomy" id="7048"/>
    <lineage>
        <taxon>Eukaryota</taxon>
        <taxon>Metazoa</taxon>
        <taxon>Ecdysozoa</taxon>
        <taxon>Arthropoda</taxon>
        <taxon>Hexapoda</taxon>
        <taxon>Insecta</taxon>
        <taxon>Pterygota</taxon>
        <taxon>Neoptera</taxon>
        <taxon>Endopterygota</taxon>
        <taxon>Coleoptera</taxon>
        <taxon>Polyphaga</taxon>
        <taxon>Cucujiformia</taxon>
        <taxon>Curculionidae</taxon>
        <taxon>Dryophthorinae</taxon>
        <taxon>Sitophilus</taxon>
    </lineage>
</organism>
<dbReference type="InterPro" id="IPR022170">
    <property type="entry name" value="MUL1-like"/>
</dbReference>
<dbReference type="InParanoid" id="A0A6J2YMX6"/>
<keyword evidence="12" id="KW-0496">Mitochondrion</keyword>
<dbReference type="PANTHER" id="PTHR12183:SF32">
    <property type="entry name" value="MITOCHONDRIAL E3 UBIQUITIN PROTEIN LIGASE 1"/>
    <property type="match status" value="1"/>
</dbReference>
<dbReference type="InterPro" id="IPR001841">
    <property type="entry name" value="Znf_RING"/>
</dbReference>
<evidence type="ECO:0000256" key="1">
    <source>
        <dbReference type="ARBA" id="ARBA00000900"/>
    </source>
</evidence>
<dbReference type="Pfam" id="PF12483">
    <property type="entry name" value="GIDE"/>
    <property type="match status" value="1"/>
</dbReference>
<feature type="transmembrane region" description="Helical" evidence="15">
    <location>
        <begin position="231"/>
        <end position="250"/>
    </location>
</feature>
<evidence type="ECO:0000256" key="2">
    <source>
        <dbReference type="ARBA" id="ARBA00004374"/>
    </source>
</evidence>